<organism evidence="2 3">
    <name type="scientific">Maricaulis virginensis</name>
    <dbReference type="NCBI Taxonomy" id="144022"/>
    <lineage>
        <taxon>Bacteria</taxon>
        <taxon>Pseudomonadati</taxon>
        <taxon>Pseudomonadota</taxon>
        <taxon>Alphaproteobacteria</taxon>
        <taxon>Maricaulales</taxon>
        <taxon>Maricaulaceae</taxon>
        <taxon>Maricaulis</taxon>
    </lineage>
</organism>
<name>A0A9W6IQU4_9PROT</name>
<evidence type="ECO:0000313" key="2">
    <source>
        <dbReference type="EMBL" id="GLK53869.1"/>
    </source>
</evidence>
<evidence type="ECO:0000313" key="3">
    <source>
        <dbReference type="Proteomes" id="UP001143486"/>
    </source>
</evidence>
<dbReference type="AlphaFoldDB" id="A0A9W6IQU4"/>
<reference evidence="2" key="2">
    <citation type="submission" date="2023-01" db="EMBL/GenBank/DDBJ databases">
        <authorList>
            <person name="Sun Q."/>
            <person name="Evtushenko L."/>
        </authorList>
    </citation>
    <scope>NUCLEOTIDE SEQUENCE</scope>
    <source>
        <strain evidence="2">VKM B-1513</strain>
    </source>
</reference>
<reference evidence="2" key="1">
    <citation type="journal article" date="2014" name="Int. J. Syst. Evol. Microbiol.">
        <title>Complete genome sequence of Corynebacterium casei LMG S-19264T (=DSM 44701T), isolated from a smear-ripened cheese.</title>
        <authorList>
            <consortium name="US DOE Joint Genome Institute (JGI-PGF)"/>
            <person name="Walter F."/>
            <person name="Albersmeier A."/>
            <person name="Kalinowski J."/>
            <person name="Ruckert C."/>
        </authorList>
    </citation>
    <scope>NUCLEOTIDE SEQUENCE</scope>
    <source>
        <strain evidence="2">VKM B-1513</strain>
    </source>
</reference>
<feature type="region of interest" description="Disordered" evidence="1">
    <location>
        <begin position="81"/>
        <end position="115"/>
    </location>
</feature>
<keyword evidence="3" id="KW-1185">Reference proteome</keyword>
<evidence type="ECO:0000256" key="1">
    <source>
        <dbReference type="SAM" id="MobiDB-lite"/>
    </source>
</evidence>
<accession>A0A9W6IQU4</accession>
<comment type="caution">
    <text evidence="2">The sequence shown here is derived from an EMBL/GenBank/DDBJ whole genome shotgun (WGS) entry which is preliminary data.</text>
</comment>
<proteinExistence type="predicted"/>
<sequence>MLHVANALATSRFCSRIGPPGKTGQACRAAGITIAVPDLQKAGAPTAAPDALTAGREAHMVTADARGAPDATSIASVFEIDDDRQPPVHHTPAAAGDFHRSTGTVRPAGVRRRDF</sequence>
<dbReference type="Proteomes" id="UP001143486">
    <property type="component" value="Unassembled WGS sequence"/>
</dbReference>
<dbReference type="EMBL" id="BSFE01000015">
    <property type="protein sequence ID" value="GLK53869.1"/>
    <property type="molecule type" value="Genomic_DNA"/>
</dbReference>
<protein>
    <submittedName>
        <fullName evidence="2">Uncharacterized protein</fullName>
    </submittedName>
</protein>
<gene>
    <name evidence="2" type="ORF">GCM10017621_33770</name>
</gene>